<gene>
    <name evidence="4" type="ORF">UU84_C0011G0018</name>
</gene>
<name>A0A0G0ZYF4_9BACT</name>
<proteinExistence type="predicted"/>
<dbReference type="GO" id="GO:0004815">
    <property type="term" value="F:aspartate-tRNA ligase activity"/>
    <property type="evidence" value="ECO:0007669"/>
    <property type="project" value="TreeGrafter"/>
</dbReference>
<dbReference type="EMBL" id="LCCE01000011">
    <property type="protein sequence ID" value="KKS27066.1"/>
    <property type="molecule type" value="Genomic_DNA"/>
</dbReference>
<organism evidence="4 5">
    <name type="scientific">Candidatus Yanofskybacteria bacterium GW2011_GWC2_41_9</name>
    <dbReference type="NCBI Taxonomy" id="1619029"/>
    <lineage>
        <taxon>Bacteria</taxon>
        <taxon>Candidatus Yanofskyibacteriota</taxon>
    </lineage>
</organism>
<evidence type="ECO:0000259" key="3">
    <source>
        <dbReference type="Pfam" id="PF01336"/>
    </source>
</evidence>
<keyword evidence="4" id="KW-0436">Ligase</keyword>
<evidence type="ECO:0000313" key="5">
    <source>
        <dbReference type="Proteomes" id="UP000033859"/>
    </source>
</evidence>
<dbReference type="PANTHER" id="PTHR22594">
    <property type="entry name" value="ASPARTYL/LYSYL-TRNA SYNTHETASE"/>
    <property type="match status" value="1"/>
</dbReference>
<dbReference type="GO" id="GO:0006422">
    <property type="term" value="P:aspartyl-tRNA aminoacylation"/>
    <property type="evidence" value="ECO:0007669"/>
    <property type="project" value="TreeGrafter"/>
</dbReference>
<dbReference type="InterPro" id="IPR047089">
    <property type="entry name" value="Asp-tRNA-ligase_1_N"/>
</dbReference>
<reference evidence="4 5" key="1">
    <citation type="journal article" date="2015" name="Nature">
        <title>rRNA introns, odd ribosomes, and small enigmatic genomes across a large radiation of phyla.</title>
        <authorList>
            <person name="Brown C.T."/>
            <person name="Hug L.A."/>
            <person name="Thomas B.C."/>
            <person name="Sharon I."/>
            <person name="Castelle C.J."/>
            <person name="Singh A."/>
            <person name="Wilkins M.J."/>
            <person name="Williams K.H."/>
            <person name="Banfield J.F."/>
        </authorList>
    </citation>
    <scope>NUCLEOTIDE SEQUENCE [LARGE SCALE GENOMIC DNA]</scope>
</reference>
<dbReference type="AlphaFoldDB" id="A0A0G0ZYF4"/>
<feature type="non-terminal residue" evidence="4">
    <location>
        <position position="168"/>
    </location>
</feature>
<comment type="caution">
    <text evidence="4">The sequence shown here is derived from an EMBL/GenBank/DDBJ whole genome shotgun (WGS) entry which is preliminary data.</text>
</comment>
<dbReference type="Pfam" id="PF01336">
    <property type="entry name" value="tRNA_anti-codon"/>
    <property type="match status" value="1"/>
</dbReference>
<dbReference type="Proteomes" id="UP000033859">
    <property type="component" value="Unassembled WGS sequence"/>
</dbReference>
<dbReference type="CDD" id="cd04317">
    <property type="entry name" value="EcAspRS_like_N"/>
    <property type="match status" value="1"/>
</dbReference>
<dbReference type="Gene3D" id="2.40.50.140">
    <property type="entry name" value="Nucleic acid-binding proteins"/>
    <property type="match status" value="1"/>
</dbReference>
<dbReference type="GO" id="GO:0003676">
    <property type="term" value="F:nucleic acid binding"/>
    <property type="evidence" value="ECO:0007669"/>
    <property type="project" value="InterPro"/>
</dbReference>
<protein>
    <submittedName>
        <fullName evidence="4">Aspartate-tRNA ligase</fullName>
    </submittedName>
</protein>
<feature type="domain" description="OB" evidence="3">
    <location>
        <begin position="17"/>
        <end position="114"/>
    </location>
</feature>
<keyword evidence="2" id="KW-0030">Aminoacyl-tRNA synthetase</keyword>
<dbReference type="GO" id="GO:0005524">
    <property type="term" value="F:ATP binding"/>
    <property type="evidence" value="ECO:0007669"/>
    <property type="project" value="UniProtKB-KW"/>
</dbReference>
<evidence type="ECO:0000256" key="2">
    <source>
        <dbReference type="ARBA" id="ARBA00023146"/>
    </source>
</evidence>
<keyword evidence="1" id="KW-0648">Protein biosynthesis</keyword>
<dbReference type="PANTHER" id="PTHR22594:SF5">
    <property type="entry name" value="ASPARTATE--TRNA LIGASE, MITOCHONDRIAL"/>
    <property type="match status" value="1"/>
</dbReference>
<dbReference type="InterPro" id="IPR012340">
    <property type="entry name" value="NA-bd_OB-fold"/>
</dbReference>
<dbReference type="SUPFAM" id="SSF50249">
    <property type="entry name" value="Nucleic acid-binding proteins"/>
    <property type="match status" value="1"/>
</dbReference>
<evidence type="ECO:0000313" key="4">
    <source>
        <dbReference type="EMBL" id="KKS27066.1"/>
    </source>
</evidence>
<evidence type="ECO:0000256" key="1">
    <source>
        <dbReference type="ARBA" id="ARBA00022917"/>
    </source>
</evidence>
<sequence>MKRTQILETKNLIGQEVNLCGWIHNRRDHGKLVFIDLRDRSGIVQVVFTPHQAVPLTVTKKEGGLGAEQAPNDNLLYDMASQLRAEWVVRLKGAVKARPEKMFNDEISTGRIEIEPIELEILNRSETPPFPVDTDGYDIGEESRMSYRFVDLRRQRMANNLAVRHAAT</sequence>
<dbReference type="InterPro" id="IPR004365">
    <property type="entry name" value="NA-bd_OB_tRNA"/>
</dbReference>
<accession>A0A0G0ZYF4</accession>